<keyword evidence="10 11" id="KW-0411">Iron-sulfur</keyword>
<feature type="binding site" evidence="11 13">
    <location>
        <position position="230"/>
    </location>
    <ligand>
        <name>[2Fe-2S] cluster</name>
        <dbReference type="ChEBI" id="CHEBI:190135"/>
    </ligand>
</feature>
<dbReference type="InterPro" id="IPR039261">
    <property type="entry name" value="FNR_nucleotide-bd"/>
</dbReference>
<protein>
    <recommendedName>
        <fullName evidence="11">Dihydroorotate dehydrogenase B (NAD(+)), electron transfer subunit</fullName>
    </recommendedName>
    <alternativeName>
        <fullName evidence="11">Dihydroorotate oxidase B, electron transfer subunit</fullName>
    </alternativeName>
</protein>
<dbReference type="Gene3D" id="2.40.30.10">
    <property type="entry name" value="Translation factors"/>
    <property type="match status" value="1"/>
</dbReference>
<dbReference type="UniPathway" id="UPA00070">
    <property type="reaction ID" value="UER00945"/>
</dbReference>
<evidence type="ECO:0000256" key="9">
    <source>
        <dbReference type="ARBA" id="ARBA00023004"/>
    </source>
</evidence>
<evidence type="ECO:0000313" key="16">
    <source>
        <dbReference type="Proteomes" id="UP000006365"/>
    </source>
</evidence>
<dbReference type="GO" id="GO:0009055">
    <property type="term" value="F:electron transfer activity"/>
    <property type="evidence" value="ECO:0007669"/>
    <property type="project" value="UniProtKB-UniRule"/>
</dbReference>
<evidence type="ECO:0000256" key="7">
    <source>
        <dbReference type="ARBA" id="ARBA00022975"/>
    </source>
</evidence>
<keyword evidence="2 11" id="KW-0813">Transport</keyword>
<feature type="domain" description="FAD-binding FR-type" evidence="14">
    <location>
        <begin position="3"/>
        <end position="102"/>
    </location>
</feature>
<dbReference type="GO" id="GO:0051537">
    <property type="term" value="F:2 iron, 2 sulfur cluster binding"/>
    <property type="evidence" value="ECO:0007669"/>
    <property type="project" value="UniProtKB-KW"/>
</dbReference>
<dbReference type="GO" id="GO:0016491">
    <property type="term" value="F:oxidoreductase activity"/>
    <property type="evidence" value="ECO:0007669"/>
    <property type="project" value="InterPro"/>
</dbReference>
<dbReference type="Pfam" id="PF10418">
    <property type="entry name" value="DHODB_Fe-S_bind"/>
    <property type="match status" value="1"/>
</dbReference>
<gene>
    <name evidence="11" type="primary">pyrK</name>
    <name evidence="15" type="ordered locus">Despr_0293</name>
</gene>
<evidence type="ECO:0000256" key="3">
    <source>
        <dbReference type="ARBA" id="ARBA00022630"/>
    </source>
</evidence>
<evidence type="ECO:0000256" key="2">
    <source>
        <dbReference type="ARBA" id="ARBA00022448"/>
    </source>
</evidence>
<dbReference type="KEGG" id="dpr:Despr_0293"/>
<dbReference type="HAMAP" id="MF_01211">
    <property type="entry name" value="DHODB_Fe_S_bind"/>
    <property type="match status" value="1"/>
</dbReference>
<keyword evidence="3 11" id="KW-0285">Flavoprotein</keyword>
<keyword evidence="6 11" id="KW-0274">FAD</keyword>
<feature type="binding site" evidence="11 13">
    <location>
        <position position="225"/>
    </location>
    <ligand>
        <name>[2Fe-2S] cluster</name>
        <dbReference type="ChEBI" id="CHEBI:190135"/>
    </ligand>
</feature>
<dbReference type="InterPro" id="IPR001433">
    <property type="entry name" value="OxRdtase_FAD/NAD-bd"/>
</dbReference>
<dbReference type="InterPro" id="IPR050353">
    <property type="entry name" value="PyrK_electron_transfer"/>
</dbReference>
<comment type="pathway">
    <text evidence="11">Pyrimidine metabolism; UMP biosynthesis via de novo pathway; orotate from (S)-dihydroorotate (NAD(+) route): step 1/1.</text>
</comment>
<dbReference type="InterPro" id="IPR019480">
    <property type="entry name" value="Dihydroorotate_DH_Fe-S-bd"/>
</dbReference>
<dbReference type="SUPFAM" id="SSF63380">
    <property type="entry name" value="Riboflavin synthase domain-like"/>
    <property type="match status" value="1"/>
</dbReference>
<comment type="cofactor">
    <cofactor evidence="11 12">
        <name>FAD</name>
        <dbReference type="ChEBI" id="CHEBI:57692"/>
    </cofactor>
    <text evidence="11 12">Binds 1 FAD per subunit.</text>
</comment>
<keyword evidence="5 11" id="KW-0479">Metal-binding</keyword>
<evidence type="ECO:0000256" key="12">
    <source>
        <dbReference type="PIRSR" id="PIRSR006816-1"/>
    </source>
</evidence>
<sequence length="261" mass="27772">MPQYQENCSIERIEQLSKDFYRLTLRCPMIAAHAQPGQFVMVACGLTLDPLLRRPFSIHHCTQDGTLQLLFKVIGRGTQLLSECRTGQSLSLIGPLGHGFRLQPGRPVSLVGGGIGIAPLRFLVHALQQAGGAGADCTVFLGSRSGDELAPLAMEFSALGCQVHTATDDGSLGHHGFITELLAPELSRFSKVYTCGPHPMMATVAALCHSAGVACEVSLEAHMACGLGACLGCTVHGTEGQYLHVCKQGPVLDAQEVAWIR</sequence>
<dbReference type="SUPFAM" id="SSF52343">
    <property type="entry name" value="Ferredoxin reductase-like, C-terminal NADP-linked domain"/>
    <property type="match status" value="1"/>
</dbReference>
<evidence type="ECO:0000256" key="11">
    <source>
        <dbReference type="HAMAP-Rule" id="MF_01211"/>
    </source>
</evidence>
<keyword evidence="7 11" id="KW-0665">Pyrimidine biosynthesis</keyword>
<keyword evidence="16" id="KW-1185">Reference proteome</keyword>
<comment type="caution">
    <text evidence="11">Lacks conserved residue(s) required for the propagation of feature annotation.</text>
</comment>
<comment type="cofactor">
    <cofactor evidence="11">
        <name>[2Fe-2S] cluster</name>
        <dbReference type="ChEBI" id="CHEBI:190135"/>
    </cofactor>
    <text evidence="11">Binds 1 [2Fe-2S] cluster per subunit.</text>
</comment>
<feature type="binding site" evidence="11 12">
    <location>
        <begin position="77"/>
        <end position="78"/>
    </location>
    <ligand>
        <name>FAD</name>
        <dbReference type="ChEBI" id="CHEBI:57692"/>
    </ligand>
</feature>
<dbReference type="PANTHER" id="PTHR43513">
    <property type="entry name" value="DIHYDROOROTATE DEHYDROGENASE B (NAD(+)), ELECTRON TRANSFER SUBUNIT"/>
    <property type="match status" value="1"/>
</dbReference>
<dbReference type="Gene3D" id="2.10.240.10">
    <property type="entry name" value="Dihydroorotate dehydrogenase, electron transfer subunit"/>
    <property type="match status" value="1"/>
</dbReference>
<comment type="cofactor">
    <cofactor evidence="13">
        <name>[2Fe-2S] cluster</name>
        <dbReference type="ChEBI" id="CHEBI:190135"/>
    </cofactor>
    <text evidence="13">Binds 1 [2Fe-2S] cluster per subunit.</text>
</comment>
<accession>A0A7U4DMX7</accession>
<dbReference type="GO" id="GO:0044205">
    <property type="term" value="P:'de novo' UMP biosynthetic process"/>
    <property type="evidence" value="ECO:0007669"/>
    <property type="project" value="UniProtKB-UniRule"/>
</dbReference>
<dbReference type="PANTHER" id="PTHR43513:SF3">
    <property type="entry name" value="DIHYDROOROTATE DEHYDROGENASE B (NAD(+)), ELECTRON TRANSFER SUBUNIT-RELATED"/>
    <property type="match status" value="1"/>
</dbReference>
<name>A0A7U4DMX7_DESPD</name>
<dbReference type="Proteomes" id="UP000006365">
    <property type="component" value="Chromosome"/>
</dbReference>
<keyword evidence="4 11" id="KW-0001">2Fe-2S</keyword>
<comment type="subunit">
    <text evidence="11">Heterotetramer of 2 PyrK and 2 PyrD type B subunits.</text>
</comment>
<dbReference type="GO" id="GO:0046872">
    <property type="term" value="F:metal ion binding"/>
    <property type="evidence" value="ECO:0007669"/>
    <property type="project" value="UniProtKB-KW"/>
</dbReference>
<dbReference type="AlphaFoldDB" id="A0A7U4DMX7"/>
<dbReference type="InterPro" id="IPR008333">
    <property type="entry name" value="Cbr1-like_FAD-bd_dom"/>
</dbReference>
<dbReference type="InterPro" id="IPR017927">
    <property type="entry name" value="FAD-bd_FR_type"/>
</dbReference>
<dbReference type="RefSeq" id="WP_015723025.1">
    <property type="nucleotide sequence ID" value="NC_014972.1"/>
</dbReference>
<dbReference type="InterPro" id="IPR023455">
    <property type="entry name" value="Dihydroorotate_DHASE_ETsu"/>
</dbReference>
<feature type="binding site" evidence="11 13">
    <location>
        <position position="246"/>
    </location>
    <ligand>
        <name>[2Fe-2S] cluster</name>
        <dbReference type="ChEBI" id="CHEBI:190135"/>
    </ligand>
</feature>
<comment type="similarity">
    <text evidence="1 11">Belongs to the PyrK family.</text>
</comment>
<feature type="binding site" evidence="11 12">
    <location>
        <begin position="54"/>
        <end position="57"/>
    </location>
    <ligand>
        <name>FAD</name>
        <dbReference type="ChEBI" id="CHEBI:57692"/>
    </ligand>
</feature>
<dbReference type="Pfam" id="PF00970">
    <property type="entry name" value="FAD_binding_6"/>
    <property type="match status" value="1"/>
</dbReference>
<proteinExistence type="inferred from homology"/>
<evidence type="ECO:0000256" key="1">
    <source>
        <dbReference type="ARBA" id="ARBA00006422"/>
    </source>
</evidence>
<evidence type="ECO:0000313" key="15">
    <source>
        <dbReference type="EMBL" id="ADW16477.1"/>
    </source>
</evidence>
<dbReference type="PIRSF" id="PIRSF006816">
    <property type="entry name" value="Cyc3_hyd_g"/>
    <property type="match status" value="1"/>
</dbReference>
<keyword evidence="8 11" id="KW-0249">Electron transport</keyword>
<evidence type="ECO:0000256" key="6">
    <source>
        <dbReference type="ARBA" id="ARBA00022827"/>
    </source>
</evidence>
<dbReference type="InterPro" id="IPR017938">
    <property type="entry name" value="Riboflavin_synthase-like_b-brl"/>
</dbReference>
<evidence type="ECO:0000256" key="13">
    <source>
        <dbReference type="PIRSR" id="PIRSR006816-2"/>
    </source>
</evidence>
<dbReference type="GO" id="GO:0050660">
    <property type="term" value="F:flavin adenine dinucleotide binding"/>
    <property type="evidence" value="ECO:0007669"/>
    <property type="project" value="InterPro"/>
</dbReference>
<dbReference type="EMBL" id="CP002364">
    <property type="protein sequence ID" value="ADW16477.1"/>
    <property type="molecule type" value="Genomic_DNA"/>
</dbReference>
<reference evidence="15 16" key="1">
    <citation type="journal article" date="2011" name="Stand. Genomic Sci.">
        <title>Complete genome sequence of Desulfobulbus propionicus type strain (1pr3).</title>
        <authorList>
            <person name="Pagani I."/>
            <person name="Lapidus A."/>
            <person name="Nolan M."/>
            <person name="Lucas S."/>
            <person name="Hammon N."/>
            <person name="Deshpande S."/>
            <person name="Cheng J.F."/>
            <person name="Chertkov O."/>
            <person name="Davenport K."/>
            <person name="Tapia R."/>
            <person name="Han C."/>
            <person name="Goodwin L."/>
            <person name="Pitluck S."/>
            <person name="Liolios K."/>
            <person name="Mavromatis K."/>
            <person name="Ivanova N."/>
            <person name="Mikhailova N."/>
            <person name="Pati A."/>
            <person name="Chen A."/>
            <person name="Palaniappan K."/>
            <person name="Land M."/>
            <person name="Hauser L."/>
            <person name="Chang Y.J."/>
            <person name="Jeffries C.D."/>
            <person name="Detter J.C."/>
            <person name="Brambilla E."/>
            <person name="Kannan K.P."/>
            <person name="Djao O.D."/>
            <person name="Rohde M."/>
            <person name="Pukall R."/>
            <person name="Spring S."/>
            <person name="Goker M."/>
            <person name="Sikorski J."/>
            <person name="Woyke T."/>
            <person name="Bristow J."/>
            <person name="Eisen J.A."/>
            <person name="Markowitz V."/>
            <person name="Hugenholtz P."/>
            <person name="Kyrpides N.C."/>
            <person name="Klenk H.P."/>
        </authorList>
    </citation>
    <scope>NUCLEOTIDE SEQUENCE [LARGE SCALE GENOMIC DNA]</scope>
    <source>
        <strain evidence="16">ATCC 33891 / DSM 2032 / 1pr3</strain>
    </source>
</reference>
<evidence type="ECO:0000256" key="4">
    <source>
        <dbReference type="ARBA" id="ARBA00022714"/>
    </source>
</evidence>
<organism evidence="15 16">
    <name type="scientific">Desulfobulbus propionicus (strain ATCC 33891 / DSM 2032 / VKM B-1956 / 1pr3)</name>
    <dbReference type="NCBI Taxonomy" id="577650"/>
    <lineage>
        <taxon>Bacteria</taxon>
        <taxon>Pseudomonadati</taxon>
        <taxon>Thermodesulfobacteriota</taxon>
        <taxon>Desulfobulbia</taxon>
        <taxon>Desulfobulbales</taxon>
        <taxon>Desulfobulbaceae</taxon>
        <taxon>Desulfobulbus</taxon>
    </lineage>
</organism>
<evidence type="ECO:0000259" key="14">
    <source>
        <dbReference type="PROSITE" id="PS51384"/>
    </source>
</evidence>
<keyword evidence="9 11" id="KW-0408">Iron</keyword>
<dbReference type="InterPro" id="IPR037117">
    <property type="entry name" value="Dihydroorotate_DH_ele_sf"/>
</dbReference>
<evidence type="ECO:0000256" key="8">
    <source>
        <dbReference type="ARBA" id="ARBA00022982"/>
    </source>
</evidence>
<evidence type="ECO:0000256" key="5">
    <source>
        <dbReference type="ARBA" id="ARBA00022723"/>
    </source>
</evidence>
<feature type="binding site" evidence="11 13">
    <location>
        <position position="233"/>
    </location>
    <ligand>
        <name>[2Fe-2S] cluster</name>
        <dbReference type="ChEBI" id="CHEBI:190135"/>
    </ligand>
</feature>
<dbReference type="InterPro" id="IPR012165">
    <property type="entry name" value="Cyt_c3_hydrogenase_gsu"/>
</dbReference>
<dbReference type="Pfam" id="PF00175">
    <property type="entry name" value="NAD_binding_1"/>
    <property type="match status" value="1"/>
</dbReference>
<evidence type="ECO:0000256" key="10">
    <source>
        <dbReference type="ARBA" id="ARBA00023014"/>
    </source>
</evidence>
<dbReference type="PROSITE" id="PS51384">
    <property type="entry name" value="FAD_FR"/>
    <property type="match status" value="1"/>
</dbReference>
<dbReference type="CDD" id="cd06218">
    <property type="entry name" value="DHOD_e_trans"/>
    <property type="match status" value="1"/>
</dbReference>
<comment type="function">
    <text evidence="11">Responsible for channeling the electrons from the oxidation of dihydroorotate from the FMN redox center in the PyrD type B subunit to the ultimate electron acceptor NAD(+).</text>
</comment>
<dbReference type="Gene3D" id="3.40.50.80">
    <property type="entry name" value="Nucleotide-binding domain of ferredoxin-NADP reductase (FNR) module"/>
    <property type="match status" value="1"/>
</dbReference>